<evidence type="ECO:0000256" key="1">
    <source>
        <dbReference type="SAM" id="SignalP"/>
    </source>
</evidence>
<reference evidence="2 3" key="1">
    <citation type="submission" date="2023-09" db="EMBL/GenBank/DDBJ databases">
        <authorList>
            <person name="Wang M."/>
        </authorList>
    </citation>
    <scope>NUCLEOTIDE SEQUENCE [LARGE SCALE GENOMIC DNA]</scope>
    <source>
        <strain evidence="2">GT-2023</strain>
        <tissue evidence="2">Liver</tissue>
    </source>
</reference>
<keyword evidence="1" id="KW-0732">Signal</keyword>
<proteinExistence type="predicted"/>
<evidence type="ECO:0000313" key="2">
    <source>
        <dbReference type="EMBL" id="KAL1249812.1"/>
    </source>
</evidence>
<organism evidence="2 3">
    <name type="scientific">Cirrhinus molitorella</name>
    <name type="common">mud carp</name>
    <dbReference type="NCBI Taxonomy" id="172907"/>
    <lineage>
        <taxon>Eukaryota</taxon>
        <taxon>Metazoa</taxon>
        <taxon>Chordata</taxon>
        <taxon>Craniata</taxon>
        <taxon>Vertebrata</taxon>
        <taxon>Euteleostomi</taxon>
        <taxon>Actinopterygii</taxon>
        <taxon>Neopterygii</taxon>
        <taxon>Teleostei</taxon>
        <taxon>Ostariophysi</taxon>
        <taxon>Cypriniformes</taxon>
        <taxon>Cyprinidae</taxon>
        <taxon>Labeoninae</taxon>
        <taxon>Labeonini</taxon>
        <taxon>Cirrhinus</taxon>
    </lineage>
</organism>
<evidence type="ECO:0000313" key="3">
    <source>
        <dbReference type="Proteomes" id="UP001558613"/>
    </source>
</evidence>
<gene>
    <name evidence="2" type="ORF">QQF64_020817</name>
</gene>
<sequence length="107" mass="11537">MRRHRLHVFVLCGFPVSRGSGKSLGQRNGACVGLQLEICVCACAREGRCLVSCWLTGTPPTLDQSCPYQAASGMLGNRDDASSPVTPIIHVFSLETAKSIIAEQLQY</sequence>
<feature type="signal peptide" evidence="1">
    <location>
        <begin position="1"/>
        <end position="21"/>
    </location>
</feature>
<protein>
    <recommendedName>
        <fullName evidence="4">Secreted protein</fullName>
    </recommendedName>
</protein>
<name>A0ABR3LA94_9TELE</name>
<accession>A0ABR3LA94</accession>
<comment type="caution">
    <text evidence="2">The sequence shown here is derived from an EMBL/GenBank/DDBJ whole genome shotgun (WGS) entry which is preliminary data.</text>
</comment>
<keyword evidence="3" id="KW-1185">Reference proteome</keyword>
<dbReference type="Proteomes" id="UP001558613">
    <property type="component" value="Unassembled WGS sequence"/>
</dbReference>
<evidence type="ECO:0008006" key="4">
    <source>
        <dbReference type="Google" id="ProtNLM"/>
    </source>
</evidence>
<dbReference type="EMBL" id="JAYMGO010000023">
    <property type="protein sequence ID" value="KAL1249812.1"/>
    <property type="molecule type" value="Genomic_DNA"/>
</dbReference>
<feature type="chain" id="PRO_5047054387" description="Secreted protein" evidence="1">
    <location>
        <begin position="22"/>
        <end position="107"/>
    </location>
</feature>